<keyword evidence="2 6" id="KW-0479">Metal-binding</keyword>
<keyword evidence="4 6" id="KW-0648">Protein biosynthesis</keyword>
<feature type="binding site" evidence="6">
    <location>
        <position position="134"/>
    </location>
    <ligand>
        <name>Fe cation</name>
        <dbReference type="ChEBI" id="CHEBI:24875"/>
    </ligand>
</feature>
<evidence type="ECO:0000256" key="5">
    <source>
        <dbReference type="ARBA" id="ARBA00023004"/>
    </source>
</evidence>
<dbReference type="InterPro" id="IPR036821">
    <property type="entry name" value="Peptide_deformylase_sf"/>
</dbReference>
<dbReference type="EMBL" id="CP016379">
    <property type="protein sequence ID" value="AZR72966.1"/>
    <property type="molecule type" value="Genomic_DNA"/>
</dbReference>
<dbReference type="CDD" id="cd00487">
    <property type="entry name" value="Pep_deformylase"/>
    <property type="match status" value="1"/>
</dbReference>
<accession>A0A3S9SX91</accession>
<keyword evidence="3 6" id="KW-0378">Hydrolase</keyword>
<organism evidence="7 8">
    <name type="scientific">Anoxybacter fermentans</name>
    <dbReference type="NCBI Taxonomy" id="1323375"/>
    <lineage>
        <taxon>Bacteria</taxon>
        <taxon>Bacillati</taxon>
        <taxon>Bacillota</taxon>
        <taxon>Clostridia</taxon>
        <taxon>Halanaerobiales</taxon>
        <taxon>Anoxybacter</taxon>
    </lineage>
</organism>
<dbReference type="PIRSF" id="PIRSF004749">
    <property type="entry name" value="Pep_def"/>
    <property type="match status" value="1"/>
</dbReference>
<dbReference type="KEGG" id="aft:BBF96_05895"/>
<comment type="catalytic activity">
    <reaction evidence="6">
        <text>N-terminal N-formyl-L-methionyl-[peptide] + H2O = N-terminal L-methionyl-[peptide] + formate</text>
        <dbReference type="Rhea" id="RHEA:24420"/>
        <dbReference type="Rhea" id="RHEA-COMP:10639"/>
        <dbReference type="Rhea" id="RHEA-COMP:10640"/>
        <dbReference type="ChEBI" id="CHEBI:15377"/>
        <dbReference type="ChEBI" id="CHEBI:15740"/>
        <dbReference type="ChEBI" id="CHEBI:49298"/>
        <dbReference type="ChEBI" id="CHEBI:64731"/>
        <dbReference type="EC" id="3.5.1.88"/>
    </reaction>
</comment>
<proteinExistence type="inferred from homology"/>
<feature type="binding site" evidence="6">
    <location>
        <position position="130"/>
    </location>
    <ligand>
        <name>Fe cation</name>
        <dbReference type="ChEBI" id="CHEBI:24875"/>
    </ligand>
</feature>
<dbReference type="Gene3D" id="3.90.45.10">
    <property type="entry name" value="Peptide deformylase"/>
    <property type="match status" value="1"/>
</dbReference>
<dbReference type="NCBIfam" id="TIGR00079">
    <property type="entry name" value="pept_deformyl"/>
    <property type="match status" value="1"/>
</dbReference>
<feature type="binding site" evidence="6">
    <location>
        <position position="88"/>
    </location>
    <ligand>
        <name>Fe cation</name>
        <dbReference type="ChEBI" id="CHEBI:24875"/>
    </ligand>
</feature>
<dbReference type="SUPFAM" id="SSF56420">
    <property type="entry name" value="Peptide deformylase"/>
    <property type="match status" value="1"/>
</dbReference>
<dbReference type="InterPro" id="IPR023635">
    <property type="entry name" value="Peptide_deformylase"/>
</dbReference>
<dbReference type="GO" id="GO:0042586">
    <property type="term" value="F:peptide deformylase activity"/>
    <property type="evidence" value="ECO:0007669"/>
    <property type="project" value="UniProtKB-UniRule"/>
</dbReference>
<comment type="function">
    <text evidence="6">Removes the formyl group from the N-terminal Met of newly synthesized proteins. Requires at least a dipeptide for an efficient rate of reaction. N-terminal L-methionine is a prerequisite for activity but the enzyme has broad specificity at other positions.</text>
</comment>
<dbReference type="RefSeq" id="WP_127016300.1">
    <property type="nucleotide sequence ID" value="NZ_CP016379.1"/>
</dbReference>
<protein>
    <recommendedName>
        <fullName evidence="6">Peptide deformylase</fullName>
        <shortName evidence="6">PDF</shortName>
        <ecNumber evidence="6">3.5.1.88</ecNumber>
    </recommendedName>
    <alternativeName>
        <fullName evidence="6">Polypeptide deformylase</fullName>
    </alternativeName>
</protein>
<sequence>MAIYPIRKIGDPVLRTKAKEVKEITNKTRKLIDSMFETMYDAPGIGLAAPQIGISKRIIVIDLDDNPIALINPVIVEKQGSQVGEEGCLSIPGERALVERYQFVKVRGLDINGREIEIESEDLLARALQHEIDHLDGILFIDKIYKE</sequence>
<dbReference type="PANTHER" id="PTHR10458:SF22">
    <property type="entry name" value="PEPTIDE DEFORMYLASE"/>
    <property type="match status" value="1"/>
</dbReference>
<feature type="active site" evidence="6">
    <location>
        <position position="131"/>
    </location>
</feature>
<evidence type="ECO:0000256" key="1">
    <source>
        <dbReference type="ARBA" id="ARBA00010759"/>
    </source>
</evidence>
<evidence type="ECO:0000256" key="3">
    <source>
        <dbReference type="ARBA" id="ARBA00022801"/>
    </source>
</evidence>
<comment type="cofactor">
    <cofactor evidence="6">
        <name>Fe(2+)</name>
        <dbReference type="ChEBI" id="CHEBI:29033"/>
    </cofactor>
    <text evidence="6">Binds 1 Fe(2+) ion.</text>
</comment>
<evidence type="ECO:0000256" key="4">
    <source>
        <dbReference type="ARBA" id="ARBA00022917"/>
    </source>
</evidence>
<dbReference type="GO" id="GO:0046872">
    <property type="term" value="F:metal ion binding"/>
    <property type="evidence" value="ECO:0007669"/>
    <property type="project" value="UniProtKB-KW"/>
</dbReference>
<dbReference type="HAMAP" id="MF_00163">
    <property type="entry name" value="Pep_deformylase"/>
    <property type="match status" value="1"/>
</dbReference>
<dbReference type="FunFam" id="3.90.45.10:FF:000005">
    <property type="entry name" value="Peptide deformylase"/>
    <property type="match status" value="1"/>
</dbReference>
<evidence type="ECO:0000256" key="2">
    <source>
        <dbReference type="ARBA" id="ARBA00022723"/>
    </source>
</evidence>
<dbReference type="NCBIfam" id="NF001159">
    <property type="entry name" value="PRK00150.1-3"/>
    <property type="match status" value="1"/>
</dbReference>
<dbReference type="GO" id="GO:0006412">
    <property type="term" value="P:translation"/>
    <property type="evidence" value="ECO:0007669"/>
    <property type="project" value="UniProtKB-UniRule"/>
</dbReference>
<dbReference type="OrthoDB" id="9784988at2"/>
<keyword evidence="8" id="KW-1185">Reference proteome</keyword>
<dbReference type="AlphaFoldDB" id="A0A3S9SX91"/>
<name>A0A3S9SX91_9FIRM</name>
<reference evidence="7 8" key="1">
    <citation type="submission" date="2016-07" db="EMBL/GenBank/DDBJ databases">
        <title>Genome and transcriptome analysis of iron-reducing fermentative bacteria Anoxybacter fermentans.</title>
        <authorList>
            <person name="Zeng X."/>
            <person name="Shao Z."/>
        </authorList>
    </citation>
    <scope>NUCLEOTIDE SEQUENCE [LARGE SCALE GENOMIC DNA]</scope>
    <source>
        <strain evidence="7 8">DY22613</strain>
    </source>
</reference>
<evidence type="ECO:0000313" key="8">
    <source>
        <dbReference type="Proteomes" id="UP000267250"/>
    </source>
</evidence>
<comment type="similarity">
    <text evidence="1 6">Belongs to the polypeptide deformylase family.</text>
</comment>
<dbReference type="Proteomes" id="UP000267250">
    <property type="component" value="Chromosome"/>
</dbReference>
<evidence type="ECO:0000313" key="7">
    <source>
        <dbReference type="EMBL" id="AZR72966.1"/>
    </source>
</evidence>
<dbReference type="PANTHER" id="PTHR10458">
    <property type="entry name" value="PEPTIDE DEFORMYLASE"/>
    <property type="match status" value="1"/>
</dbReference>
<dbReference type="PRINTS" id="PR01576">
    <property type="entry name" value="PDEFORMYLASE"/>
</dbReference>
<keyword evidence="5 6" id="KW-0408">Iron</keyword>
<evidence type="ECO:0000256" key="6">
    <source>
        <dbReference type="HAMAP-Rule" id="MF_00163"/>
    </source>
</evidence>
<dbReference type="EC" id="3.5.1.88" evidence="6"/>
<gene>
    <name evidence="6" type="primary">def</name>
    <name evidence="7" type="ORF">BBF96_05895</name>
</gene>
<dbReference type="Pfam" id="PF01327">
    <property type="entry name" value="Pep_deformylase"/>
    <property type="match status" value="1"/>
</dbReference>